<name>A0ABP4T286_9MICO</name>
<dbReference type="CDD" id="cd14797">
    <property type="entry name" value="DUF302"/>
    <property type="match status" value="1"/>
</dbReference>
<accession>A0ABP4T286</accession>
<evidence type="ECO:0000259" key="1">
    <source>
        <dbReference type="Pfam" id="PF03625"/>
    </source>
</evidence>
<organism evidence="2 3">
    <name type="scientific">Microbacterium lacus</name>
    <dbReference type="NCBI Taxonomy" id="415217"/>
    <lineage>
        <taxon>Bacteria</taxon>
        <taxon>Bacillati</taxon>
        <taxon>Actinomycetota</taxon>
        <taxon>Actinomycetes</taxon>
        <taxon>Micrococcales</taxon>
        <taxon>Microbacteriaceae</taxon>
        <taxon>Microbacterium</taxon>
    </lineage>
</organism>
<evidence type="ECO:0000313" key="2">
    <source>
        <dbReference type="EMBL" id="GAA1681129.1"/>
    </source>
</evidence>
<dbReference type="PIRSF" id="PIRSF021774">
    <property type="entry name" value="UCP021774"/>
    <property type="match status" value="1"/>
</dbReference>
<reference evidence="3" key="1">
    <citation type="journal article" date="2019" name="Int. J. Syst. Evol. Microbiol.">
        <title>The Global Catalogue of Microorganisms (GCM) 10K type strain sequencing project: providing services to taxonomists for standard genome sequencing and annotation.</title>
        <authorList>
            <consortium name="The Broad Institute Genomics Platform"/>
            <consortium name="The Broad Institute Genome Sequencing Center for Infectious Disease"/>
            <person name="Wu L."/>
            <person name="Ma J."/>
        </authorList>
    </citation>
    <scope>NUCLEOTIDE SEQUENCE [LARGE SCALE GENOMIC DNA]</scope>
    <source>
        <strain evidence="3">JCM 15575</strain>
    </source>
</reference>
<proteinExistence type="predicted"/>
<dbReference type="InterPro" id="IPR016796">
    <property type="entry name" value="UCP021774"/>
</dbReference>
<evidence type="ECO:0000313" key="3">
    <source>
        <dbReference type="Proteomes" id="UP001500596"/>
    </source>
</evidence>
<protein>
    <submittedName>
        <fullName evidence="2">DUF302 domain-containing protein</fullName>
    </submittedName>
</protein>
<dbReference type="PANTHER" id="PTHR38342">
    <property type="entry name" value="SLR5037 PROTEIN"/>
    <property type="match status" value="1"/>
</dbReference>
<comment type="caution">
    <text evidence="2">The sequence shown here is derived from an EMBL/GenBank/DDBJ whole genome shotgun (WGS) entry which is preliminary data.</text>
</comment>
<dbReference type="EMBL" id="BAAAPK010000001">
    <property type="protein sequence ID" value="GAA1681129.1"/>
    <property type="molecule type" value="Genomic_DNA"/>
</dbReference>
<dbReference type="Gene3D" id="3.30.310.70">
    <property type="entry name" value="TT1751-like domain"/>
    <property type="match status" value="1"/>
</dbReference>
<dbReference type="RefSeq" id="WP_344055302.1">
    <property type="nucleotide sequence ID" value="NZ_BAAAPK010000001.1"/>
</dbReference>
<gene>
    <name evidence="2" type="ORF">GCM10009807_26300</name>
</gene>
<keyword evidence="3" id="KW-1185">Reference proteome</keyword>
<dbReference type="InterPro" id="IPR035923">
    <property type="entry name" value="TT1751-like_sf"/>
</dbReference>
<dbReference type="Proteomes" id="UP001500596">
    <property type="component" value="Unassembled WGS sequence"/>
</dbReference>
<feature type="domain" description="DUF302" evidence="1">
    <location>
        <begin position="35"/>
        <end position="98"/>
    </location>
</feature>
<sequence>MSYALSTTIHKPFDESLAATRAALGAHGFGVLTEIDMAATLKKKLGVDIAPQVILGACNPPAAYQALQAEESIGLLLPCNVVVRSVDDETTTIEAIDPETMHQLTGNDAMRPVAQQIGGLLQAALNSLHE</sequence>
<dbReference type="Pfam" id="PF03625">
    <property type="entry name" value="DUF302"/>
    <property type="match status" value="1"/>
</dbReference>
<dbReference type="InterPro" id="IPR005180">
    <property type="entry name" value="DUF302"/>
</dbReference>
<dbReference type="SUPFAM" id="SSF103247">
    <property type="entry name" value="TT1751-like"/>
    <property type="match status" value="1"/>
</dbReference>
<dbReference type="PANTHER" id="PTHR38342:SF1">
    <property type="entry name" value="SLR5037 PROTEIN"/>
    <property type="match status" value="1"/>
</dbReference>